<evidence type="ECO:0000313" key="1">
    <source>
        <dbReference type="EMBL" id="KAF0707889.1"/>
    </source>
</evidence>
<keyword evidence="2" id="KW-1185">Reference proteome</keyword>
<gene>
    <name evidence="1" type="ORF">FWK35_00031633</name>
</gene>
<accession>A0A6G0VVG4</accession>
<dbReference type="EMBL" id="VUJU01012360">
    <property type="protein sequence ID" value="KAF0707889.1"/>
    <property type="molecule type" value="Genomic_DNA"/>
</dbReference>
<dbReference type="OrthoDB" id="1681765at2759"/>
<proteinExistence type="predicted"/>
<protein>
    <submittedName>
        <fullName evidence="1">Protein ALP1-like</fullName>
    </submittedName>
</protein>
<feature type="non-terminal residue" evidence="1">
    <location>
        <position position="219"/>
    </location>
</feature>
<name>A0A6G0VVG4_APHCR</name>
<dbReference type="Proteomes" id="UP000478052">
    <property type="component" value="Unassembled WGS sequence"/>
</dbReference>
<comment type="caution">
    <text evidence="1">The sequence shown here is derived from an EMBL/GenBank/DDBJ whole genome shotgun (WGS) entry which is preliminary data.</text>
</comment>
<organism evidence="1 2">
    <name type="scientific">Aphis craccivora</name>
    <name type="common">Cowpea aphid</name>
    <dbReference type="NCBI Taxonomy" id="307492"/>
    <lineage>
        <taxon>Eukaryota</taxon>
        <taxon>Metazoa</taxon>
        <taxon>Ecdysozoa</taxon>
        <taxon>Arthropoda</taxon>
        <taxon>Hexapoda</taxon>
        <taxon>Insecta</taxon>
        <taxon>Pterygota</taxon>
        <taxon>Neoptera</taxon>
        <taxon>Paraneoptera</taxon>
        <taxon>Hemiptera</taxon>
        <taxon>Sternorrhyncha</taxon>
        <taxon>Aphidomorpha</taxon>
        <taxon>Aphidoidea</taxon>
        <taxon>Aphididae</taxon>
        <taxon>Aphidini</taxon>
        <taxon>Aphis</taxon>
        <taxon>Aphis</taxon>
    </lineage>
</organism>
<dbReference type="AlphaFoldDB" id="A0A6G0VVG4"/>
<evidence type="ECO:0000313" key="2">
    <source>
        <dbReference type="Proteomes" id="UP000478052"/>
    </source>
</evidence>
<reference evidence="1 2" key="1">
    <citation type="submission" date="2019-08" db="EMBL/GenBank/DDBJ databases">
        <title>Whole genome of Aphis craccivora.</title>
        <authorList>
            <person name="Voronova N.V."/>
            <person name="Shulinski R.S."/>
            <person name="Bandarenka Y.V."/>
            <person name="Zhorov D.G."/>
            <person name="Warner D."/>
        </authorList>
    </citation>
    <scope>NUCLEOTIDE SEQUENCE [LARGE SCALE GENOMIC DNA]</scope>
    <source>
        <strain evidence="1">180601</strain>
        <tissue evidence="1">Whole Body</tissue>
    </source>
</reference>
<sequence length="219" mass="25269">MKFLKKYRKKDTIMRTALPAKLELQVACRYLATGDSLASLQYLYRVPKCTISKFLPDVPQSESAWDDIINEFEQKWNFPNCIGEIDGKHVVIQCPTNRYWVTIYGSQLDDGIFAKLSLMKAIETNQLKIPAESVIVGDIAELDVLLKMQSNGPLTYLYNLRQYQCSITFRKFLKKYRLINYLEKNKLLSKNQFGFRPGLGTANALYSATSHVYKALDQW</sequence>